<sequence>MPHNPARIGPYLCGAGQPLLWIAGPCVLEDFGAALHIAEELKRIASAVGVQLVFKASFDKANRTSVNSFRGPGLAAGLQILADVRDKTGLPITTDIHESSQAAPAGEVVDVLQIPAFLARQTDLLVAAAQTGKPVHVKKGQFMAPNDMRHVITKLGEGGCEDVLLCERGTFFGYGRLVSDMRSIPQMQALGCPVVFDATHSVQEPGGLGDKTGGNRAMVEPLARAAMALGADGLFTETHPEPDKSPSDGPNMIPLGEIEAVMRRLLKIRAAALG</sequence>
<evidence type="ECO:0000256" key="9">
    <source>
        <dbReference type="SAM" id="MobiDB-lite"/>
    </source>
</evidence>
<dbReference type="GO" id="GO:0019294">
    <property type="term" value="P:keto-3-deoxy-D-manno-octulosonic acid biosynthetic process"/>
    <property type="evidence" value="ECO:0007669"/>
    <property type="project" value="UniProtKB-UniRule"/>
</dbReference>
<dbReference type="RefSeq" id="WP_232536181.1">
    <property type="nucleotide sequence ID" value="NZ_AP021861.1"/>
</dbReference>
<evidence type="ECO:0000256" key="3">
    <source>
        <dbReference type="ARBA" id="ARBA00004845"/>
    </source>
</evidence>
<dbReference type="NCBIfam" id="TIGR01362">
    <property type="entry name" value="KDO8P_synth"/>
    <property type="match status" value="1"/>
</dbReference>
<dbReference type="Pfam" id="PF00793">
    <property type="entry name" value="DAHP_synth_1"/>
    <property type="match status" value="1"/>
</dbReference>
<dbReference type="InterPro" id="IPR006269">
    <property type="entry name" value="KDO8P_synthase"/>
</dbReference>
<dbReference type="SUPFAM" id="SSF51569">
    <property type="entry name" value="Aldolase"/>
    <property type="match status" value="1"/>
</dbReference>
<organism evidence="11 12">
    <name type="scientific">Lacipirellula parvula</name>
    <dbReference type="NCBI Taxonomy" id="2650471"/>
    <lineage>
        <taxon>Bacteria</taxon>
        <taxon>Pseudomonadati</taxon>
        <taxon>Planctomycetota</taxon>
        <taxon>Planctomycetia</taxon>
        <taxon>Pirellulales</taxon>
        <taxon>Lacipirellulaceae</taxon>
        <taxon>Lacipirellula</taxon>
    </lineage>
</organism>
<comment type="catalytic activity">
    <reaction evidence="7 8">
        <text>D-arabinose 5-phosphate + phosphoenolpyruvate + H2O = 3-deoxy-alpha-D-manno-2-octulosonate-8-phosphate + phosphate</text>
        <dbReference type="Rhea" id="RHEA:14053"/>
        <dbReference type="ChEBI" id="CHEBI:15377"/>
        <dbReference type="ChEBI" id="CHEBI:43474"/>
        <dbReference type="ChEBI" id="CHEBI:57693"/>
        <dbReference type="ChEBI" id="CHEBI:58702"/>
        <dbReference type="ChEBI" id="CHEBI:85985"/>
        <dbReference type="EC" id="2.5.1.55"/>
    </reaction>
</comment>
<comment type="pathway">
    <text evidence="3 8">Carbohydrate biosynthesis; 3-deoxy-D-manno-octulosonate biosynthesis; 3-deoxy-D-manno-octulosonate from D-ribulose 5-phosphate: step 2/3.</text>
</comment>
<feature type="domain" description="DAHP synthetase I/KDSA" evidence="10">
    <location>
        <begin position="12"/>
        <end position="262"/>
    </location>
</feature>
<dbReference type="AlphaFoldDB" id="A0A5K7XFI6"/>
<evidence type="ECO:0000256" key="6">
    <source>
        <dbReference type="ARBA" id="ARBA00022679"/>
    </source>
</evidence>
<comment type="pathway">
    <text evidence="2">Bacterial outer membrane biogenesis; lipopolysaccharide biosynthesis.</text>
</comment>
<keyword evidence="6 8" id="KW-0808">Transferase</keyword>
<evidence type="ECO:0000256" key="7">
    <source>
        <dbReference type="ARBA" id="ARBA00049112"/>
    </source>
</evidence>
<evidence type="ECO:0000256" key="4">
    <source>
        <dbReference type="ARBA" id="ARBA00010499"/>
    </source>
</evidence>
<proteinExistence type="inferred from homology"/>
<protein>
    <recommendedName>
        <fullName evidence="8">2-dehydro-3-deoxyphosphooctonate aldolase</fullName>
        <ecNumber evidence="8">2.5.1.55</ecNumber>
    </recommendedName>
    <alternativeName>
        <fullName evidence="8">3-deoxy-D-manno-octulosonic acid 8-phosphate synthase</fullName>
    </alternativeName>
    <alternativeName>
        <fullName evidence="8">KDO-8-phosphate synthase</fullName>
        <shortName evidence="8">KDO 8-P synthase</shortName>
        <shortName evidence="8">KDOPS</shortName>
    </alternativeName>
    <alternativeName>
        <fullName evidence="8">Phospho-2-dehydro-3-deoxyoctonate aldolase</fullName>
    </alternativeName>
</protein>
<evidence type="ECO:0000259" key="10">
    <source>
        <dbReference type="Pfam" id="PF00793"/>
    </source>
</evidence>
<reference evidence="12" key="1">
    <citation type="submission" date="2019-10" db="EMBL/GenBank/DDBJ databases">
        <title>Lacipirellula parvula gen. nov., sp. nov., representing a lineage of planctomycetes widespread in freshwater anoxic habitats, and description of the family Lacipirellulaceae.</title>
        <authorList>
            <person name="Dedysh S.N."/>
            <person name="Kulichevskaya I.S."/>
            <person name="Beletsky A.V."/>
            <person name="Rakitin A.L."/>
            <person name="Mardanov A.V."/>
            <person name="Ivanova A.A."/>
            <person name="Saltykova V.X."/>
            <person name="Rijpstra W.I.C."/>
            <person name="Sinninghe Damste J.S."/>
            <person name="Ravin N.V."/>
        </authorList>
    </citation>
    <scope>NUCLEOTIDE SEQUENCE [LARGE SCALE GENOMIC DNA]</scope>
    <source>
        <strain evidence="12">PX69</strain>
    </source>
</reference>
<dbReference type="Gene3D" id="3.20.20.70">
    <property type="entry name" value="Aldolase class I"/>
    <property type="match status" value="1"/>
</dbReference>
<evidence type="ECO:0000313" key="11">
    <source>
        <dbReference type="EMBL" id="BBO34762.1"/>
    </source>
</evidence>
<evidence type="ECO:0000313" key="12">
    <source>
        <dbReference type="Proteomes" id="UP000326837"/>
    </source>
</evidence>
<gene>
    <name evidence="8" type="primary">kdsA</name>
    <name evidence="11" type="ORF">PLANPX_4374</name>
</gene>
<dbReference type="KEGG" id="lpav:PLANPX_4374"/>
<evidence type="ECO:0000256" key="8">
    <source>
        <dbReference type="HAMAP-Rule" id="MF_00056"/>
    </source>
</evidence>
<evidence type="ECO:0000256" key="2">
    <source>
        <dbReference type="ARBA" id="ARBA00004756"/>
    </source>
</evidence>
<feature type="region of interest" description="Disordered" evidence="9">
    <location>
        <begin position="235"/>
        <end position="254"/>
    </location>
</feature>
<dbReference type="HAMAP" id="MF_00056">
    <property type="entry name" value="KDO8P_synth"/>
    <property type="match status" value="1"/>
</dbReference>
<dbReference type="Proteomes" id="UP000326837">
    <property type="component" value="Chromosome"/>
</dbReference>
<evidence type="ECO:0000256" key="5">
    <source>
        <dbReference type="ARBA" id="ARBA00022490"/>
    </source>
</evidence>
<dbReference type="InterPro" id="IPR006218">
    <property type="entry name" value="DAHP1/KDSA"/>
</dbReference>
<evidence type="ECO:0000256" key="1">
    <source>
        <dbReference type="ARBA" id="ARBA00004496"/>
    </source>
</evidence>
<comment type="subcellular location">
    <subcellularLocation>
        <location evidence="1 8">Cytoplasm</location>
    </subcellularLocation>
</comment>
<keyword evidence="8" id="KW-0448">Lipopolysaccharide biosynthesis</keyword>
<dbReference type="EC" id="2.5.1.55" evidence="8"/>
<dbReference type="NCBIfam" id="NF003543">
    <property type="entry name" value="PRK05198.1"/>
    <property type="match status" value="1"/>
</dbReference>
<dbReference type="GO" id="GO:0005737">
    <property type="term" value="C:cytoplasm"/>
    <property type="evidence" value="ECO:0007669"/>
    <property type="project" value="UniProtKB-SubCell"/>
</dbReference>
<keyword evidence="5 8" id="KW-0963">Cytoplasm</keyword>
<comment type="similarity">
    <text evidence="4 8">Belongs to the KdsA family.</text>
</comment>
<accession>A0A5K7XFI6</accession>
<dbReference type="PANTHER" id="PTHR21057">
    <property type="entry name" value="PHOSPHO-2-DEHYDRO-3-DEOXYHEPTONATE ALDOLASE"/>
    <property type="match status" value="1"/>
</dbReference>
<dbReference type="InterPro" id="IPR013785">
    <property type="entry name" value="Aldolase_TIM"/>
</dbReference>
<name>A0A5K7XFI6_9BACT</name>
<dbReference type="EMBL" id="AP021861">
    <property type="protein sequence ID" value="BBO34762.1"/>
    <property type="molecule type" value="Genomic_DNA"/>
</dbReference>
<dbReference type="GO" id="GO:0008676">
    <property type="term" value="F:3-deoxy-8-phosphooctulonate synthase activity"/>
    <property type="evidence" value="ECO:0007669"/>
    <property type="project" value="UniProtKB-UniRule"/>
</dbReference>
<dbReference type="UniPathway" id="UPA00030"/>
<dbReference type="UniPathway" id="UPA00357">
    <property type="reaction ID" value="UER00474"/>
</dbReference>
<keyword evidence="12" id="KW-1185">Reference proteome</keyword>